<feature type="transmembrane region" description="Helical" evidence="9">
    <location>
        <begin position="33"/>
        <end position="54"/>
    </location>
</feature>
<protein>
    <recommendedName>
        <fullName evidence="12">Major facilitator superfamily (MFS) profile domain-containing protein</fullName>
    </recommendedName>
</protein>
<evidence type="ECO:0000256" key="4">
    <source>
        <dbReference type="ARBA" id="ARBA00022692"/>
    </source>
</evidence>
<feature type="transmembrane region" description="Helical" evidence="9">
    <location>
        <begin position="174"/>
        <end position="191"/>
    </location>
</feature>
<dbReference type="PANTHER" id="PTHR20772:SF2">
    <property type="entry name" value="PROTEIN FMP42"/>
    <property type="match status" value="1"/>
</dbReference>
<evidence type="ECO:0000256" key="2">
    <source>
        <dbReference type="ARBA" id="ARBA00006595"/>
    </source>
</evidence>
<feature type="transmembrane region" description="Helical" evidence="9">
    <location>
        <begin position="425"/>
        <end position="445"/>
    </location>
</feature>
<dbReference type="PANTHER" id="PTHR20772">
    <property type="entry name" value="PROTEIN FMP42"/>
    <property type="match status" value="1"/>
</dbReference>
<dbReference type="InterPro" id="IPR011701">
    <property type="entry name" value="MFS"/>
</dbReference>
<feature type="transmembrane region" description="Helical" evidence="9">
    <location>
        <begin position="203"/>
        <end position="221"/>
    </location>
</feature>
<name>A0A6G0XHW6_9STRA</name>
<evidence type="ECO:0000256" key="6">
    <source>
        <dbReference type="ARBA" id="ARBA00022989"/>
    </source>
</evidence>
<comment type="subcellular location">
    <subcellularLocation>
        <location evidence="1">Membrane</location>
        <topology evidence="1">Multi-pass membrane protein</topology>
    </subcellularLocation>
</comment>
<dbReference type="GO" id="GO:0006865">
    <property type="term" value="P:amino acid transport"/>
    <property type="evidence" value="ECO:0007669"/>
    <property type="project" value="UniProtKB-KW"/>
</dbReference>
<dbReference type="Pfam" id="PF07690">
    <property type="entry name" value="MFS_1"/>
    <property type="match status" value="1"/>
</dbReference>
<sequence length="476" mass="53254">MAENATKLETLDVQAPEPPRTPRGPGSIEISRLTMFVIAWLLTWLTSGGLAYGFGPLYSRLVEEKQWHELCPANTTEVCSAQEVQLQSIYSTGILMTVLGQTVFGTLLDTIGPRYMTMIAYLFSIAGNICMAYGDSKNGTDGLIVAGYALIGFGGMGILYASLQLSQLFRDPEVFTSIMVAAFSCSGYVYVFLELQIARHSFYVAYAILVAVALVVVYLVFPVHHVVEESQTVVAPGFQFIRPKIDKLKLKHLWEGLKVQFKRRDIYAFICMGALLYLVIVFAGGAIPSIVTFLDKETSAHRKNEYTNYLYPLLSNSAFLFSPIAGYLLGKLGFRKTIYVAIFMYGLLCGSFMLPSLPAQNLSFVLMAVCQAFLNTVQYVYVMHCFPHELYGMLSGIITLLVFAYCLLSYALTPLAQYTFDGNNNYIFLILLGTTFLSAFLVRFLREESECIDEDLRLNLLENRHDDQTSRGERHV</sequence>
<feature type="transmembrane region" description="Helical" evidence="9">
    <location>
        <begin position="310"/>
        <end position="330"/>
    </location>
</feature>
<dbReference type="GO" id="GO:0016020">
    <property type="term" value="C:membrane"/>
    <property type="evidence" value="ECO:0007669"/>
    <property type="project" value="UniProtKB-SubCell"/>
</dbReference>
<evidence type="ECO:0008006" key="12">
    <source>
        <dbReference type="Google" id="ProtNLM"/>
    </source>
</evidence>
<dbReference type="InterPro" id="IPR052599">
    <property type="entry name" value="SLC43A_AATransporter"/>
</dbReference>
<comment type="caution">
    <text evidence="10">The sequence shown here is derived from an EMBL/GenBank/DDBJ whole genome shotgun (WGS) entry which is preliminary data.</text>
</comment>
<feature type="transmembrane region" description="Helical" evidence="9">
    <location>
        <begin position="115"/>
        <end position="134"/>
    </location>
</feature>
<keyword evidence="3" id="KW-0813">Transport</keyword>
<dbReference type="CDD" id="cd06174">
    <property type="entry name" value="MFS"/>
    <property type="match status" value="1"/>
</dbReference>
<keyword evidence="4 9" id="KW-0812">Transmembrane</keyword>
<gene>
    <name evidence="10" type="ORF">Ae201684_004513</name>
</gene>
<keyword evidence="11" id="KW-1185">Reference proteome</keyword>
<evidence type="ECO:0000256" key="8">
    <source>
        <dbReference type="SAM" id="MobiDB-lite"/>
    </source>
</evidence>
<feature type="transmembrane region" description="Helical" evidence="9">
    <location>
        <begin position="266"/>
        <end position="290"/>
    </location>
</feature>
<feature type="transmembrane region" description="Helical" evidence="9">
    <location>
        <begin position="140"/>
        <end position="162"/>
    </location>
</feature>
<dbReference type="InterPro" id="IPR036259">
    <property type="entry name" value="MFS_trans_sf"/>
</dbReference>
<evidence type="ECO:0000256" key="7">
    <source>
        <dbReference type="ARBA" id="ARBA00023136"/>
    </source>
</evidence>
<keyword evidence="7 9" id="KW-0472">Membrane</keyword>
<accession>A0A6G0XHW6</accession>
<dbReference type="AlphaFoldDB" id="A0A6G0XHW6"/>
<keyword evidence="6 9" id="KW-1133">Transmembrane helix</keyword>
<reference evidence="10 11" key="1">
    <citation type="submission" date="2019-07" db="EMBL/GenBank/DDBJ databases">
        <title>Genomics analysis of Aphanomyces spp. identifies a new class of oomycete effector associated with host adaptation.</title>
        <authorList>
            <person name="Gaulin E."/>
        </authorList>
    </citation>
    <scope>NUCLEOTIDE SEQUENCE [LARGE SCALE GENOMIC DNA]</scope>
    <source>
        <strain evidence="10 11">ATCC 201684</strain>
    </source>
</reference>
<evidence type="ECO:0000256" key="5">
    <source>
        <dbReference type="ARBA" id="ARBA00022970"/>
    </source>
</evidence>
<feature type="transmembrane region" description="Helical" evidence="9">
    <location>
        <begin position="337"/>
        <end position="357"/>
    </location>
</feature>
<feature type="region of interest" description="Disordered" evidence="8">
    <location>
        <begin position="1"/>
        <end position="26"/>
    </location>
</feature>
<dbReference type="Gene3D" id="1.20.1250.20">
    <property type="entry name" value="MFS general substrate transporter like domains"/>
    <property type="match status" value="2"/>
</dbReference>
<dbReference type="GO" id="GO:0022857">
    <property type="term" value="F:transmembrane transporter activity"/>
    <property type="evidence" value="ECO:0007669"/>
    <property type="project" value="InterPro"/>
</dbReference>
<keyword evidence="5" id="KW-0029">Amino-acid transport</keyword>
<evidence type="ECO:0000256" key="1">
    <source>
        <dbReference type="ARBA" id="ARBA00004141"/>
    </source>
</evidence>
<comment type="similarity">
    <text evidence="2">Belongs to the SLC43A transporter (TC 2.A.1.44) family.</text>
</comment>
<evidence type="ECO:0000256" key="9">
    <source>
        <dbReference type="SAM" id="Phobius"/>
    </source>
</evidence>
<dbReference type="EMBL" id="VJMJ01000056">
    <property type="protein sequence ID" value="KAF0739930.1"/>
    <property type="molecule type" value="Genomic_DNA"/>
</dbReference>
<organism evidence="10 11">
    <name type="scientific">Aphanomyces euteiches</name>
    <dbReference type="NCBI Taxonomy" id="100861"/>
    <lineage>
        <taxon>Eukaryota</taxon>
        <taxon>Sar</taxon>
        <taxon>Stramenopiles</taxon>
        <taxon>Oomycota</taxon>
        <taxon>Saprolegniomycetes</taxon>
        <taxon>Saprolegniales</taxon>
        <taxon>Verrucalvaceae</taxon>
        <taxon>Aphanomyces</taxon>
    </lineage>
</organism>
<evidence type="ECO:0000313" key="11">
    <source>
        <dbReference type="Proteomes" id="UP000481153"/>
    </source>
</evidence>
<dbReference type="Proteomes" id="UP000481153">
    <property type="component" value="Unassembled WGS sequence"/>
</dbReference>
<feature type="transmembrane region" description="Helical" evidence="9">
    <location>
        <begin position="363"/>
        <end position="383"/>
    </location>
</feature>
<evidence type="ECO:0000313" key="10">
    <source>
        <dbReference type="EMBL" id="KAF0739930.1"/>
    </source>
</evidence>
<feature type="transmembrane region" description="Helical" evidence="9">
    <location>
        <begin position="390"/>
        <end position="413"/>
    </location>
</feature>
<feature type="transmembrane region" description="Helical" evidence="9">
    <location>
        <begin position="89"/>
        <end position="108"/>
    </location>
</feature>
<dbReference type="VEuPathDB" id="FungiDB:AeMF1_011273"/>
<evidence type="ECO:0000256" key="3">
    <source>
        <dbReference type="ARBA" id="ARBA00022448"/>
    </source>
</evidence>
<dbReference type="SUPFAM" id="SSF103473">
    <property type="entry name" value="MFS general substrate transporter"/>
    <property type="match status" value="1"/>
</dbReference>
<proteinExistence type="inferred from homology"/>